<dbReference type="InterPro" id="IPR000182">
    <property type="entry name" value="GNAT_dom"/>
</dbReference>
<dbReference type="InterPro" id="IPR016181">
    <property type="entry name" value="Acyl_CoA_acyltransferase"/>
</dbReference>
<reference evidence="6" key="1">
    <citation type="journal article" date="2019" name="Int. J. Syst. Evol. Microbiol.">
        <title>The Global Catalogue of Microorganisms (GCM) 10K type strain sequencing project: providing services to taxonomists for standard genome sequencing and annotation.</title>
        <authorList>
            <consortium name="The Broad Institute Genomics Platform"/>
            <consortium name="The Broad Institute Genome Sequencing Center for Infectious Disease"/>
            <person name="Wu L."/>
            <person name="Ma J."/>
        </authorList>
    </citation>
    <scope>NUCLEOTIDE SEQUENCE [LARGE SCALE GENOMIC DNA]</scope>
    <source>
        <strain evidence="6">CGMCC-1.15741</strain>
    </source>
</reference>
<protein>
    <submittedName>
        <fullName evidence="5">GNAT family N-acetyltransferase</fullName>
        <ecNumber evidence="5">2.3.-.-</ecNumber>
    </submittedName>
</protein>
<keyword evidence="1 5" id="KW-0808">Transferase</keyword>
<organism evidence="5 6">
    <name type="scientific">Ponticaulis profundi</name>
    <dbReference type="NCBI Taxonomy" id="2665222"/>
    <lineage>
        <taxon>Bacteria</taxon>
        <taxon>Pseudomonadati</taxon>
        <taxon>Pseudomonadota</taxon>
        <taxon>Alphaproteobacteria</taxon>
        <taxon>Hyphomonadales</taxon>
        <taxon>Hyphomonadaceae</taxon>
        <taxon>Ponticaulis</taxon>
    </lineage>
</organism>
<evidence type="ECO:0000313" key="5">
    <source>
        <dbReference type="EMBL" id="MFC6197211.1"/>
    </source>
</evidence>
<dbReference type="Pfam" id="PF13302">
    <property type="entry name" value="Acetyltransf_3"/>
    <property type="match status" value="1"/>
</dbReference>
<evidence type="ECO:0000259" key="4">
    <source>
        <dbReference type="PROSITE" id="PS51186"/>
    </source>
</evidence>
<comment type="similarity">
    <text evidence="3">Belongs to the acetyltransferase family. RimJ subfamily.</text>
</comment>
<keyword evidence="2 5" id="KW-0012">Acyltransferase</keyword>
<evidence type="ECO:0000256" key="2">
    <source>
        <dbReference type="ARBA" id="ARBA00023315"/>
    </source>
</evidence>
<dbReference type="EMBL" id="JBHSSW010000004">
    <property type="protein sequence ID" value="MFC6197211.1"/>
    <property type="molecule type" value="Genomic_DNA"/>
</dbReference>
<dbReference type="Gene3D" id="3.40.630.30">
    <property type="match status" value="1"/>
</dbReference>
<feature type="domain" description="N-acetyltransferase" evidence="4">
    <location>
        <begin position="33"/>
        <end position="203"/>
    </location>
</feature>
<evidence type="ECO:0000313" key="6">
    <source>
        <dbReference type="Proteomes" id="UP001596303"/>
    </source>
</evidence>
<gene>
    <name evidence="5" type="ORF">ACFQDM_03935</name>
</gene>
<dbReference type="PANTHER" id="PTHR43792:SF8">
    <property type="entry name" value="[RIBOSOMAL PROTEIN US5]-ALANINE N-ACETYLTRANSFERASE"/>
    <property type="match status" value="1"/>
</dbReference>
<evidence type="ECO:0000256" key="1">
    <source>
        <dbReference type="ARBA" id="ARBA00022679"/>
    </source>
</evidence>
<proteinExistence type="inferred from homology"/>
<evidence type="ECO:0000256" key="3">
    <source>
        <dbReference type="ARBA" id="ARBA00038502"/>
    </source>
</evidence>
<accession>A0ABW1S7I0</accession>
<sequence>MKPFASAFPERHAMLTRFIGRQSFRLDLPDADFYIRLPLMEDFESWRSCRLRNTDHLQPFEPTWSATAHSRTSFRNHVRRAQNELLIDRGASLFLIEKDGGEVIGGINLRNIRRSSAQMGTLGYWMSSEYGGAGRMKRAVGRLVQFGFEDYNLHRIEAACVPENKASAAILLGNGFEEEGFAKAYLRINGSWRDHRLFAILRPDDMPMQDVSTFRF</sequence>
<dbReference type="InterPro" id="IPR051531">
    <property type="entry name" value="N-acetyltransferase"/>
</dbReference>
<comment type="caution">
    <text evidence="5">The sequence shown here is derived from an EMBL/GenBank/DDBJ whole genome shotgun (WGS) entry which is preliminary data.</text>
</comment>
<dbReference type="PROSITE" id="PS51186">
    <property type="entry name" value="GNAT"/>
    <property type="match status" value="1"/>
</dbReference>
<dbReference type="GO" id="GO:0016746">
    <property type="term" value="F:acyltransferase activity"/>
    <property type="evidence" value="ECO:0007669"/>
    <property type="project" value="UniProtKB-KW"/>
</dbReference>
<dbReference type="PANTHER" id="PTHR43792">
    <property type="entry name" value="GNAT FAMILY, PUTATIVE (AFU_ORTHOLOGUE AFUA_3G00765)-RELATED-RELATED"/>
    <property type="match status" value="1"/>
</dbReference>
<name>A0ABW1S7I0_9PROT</name>
<keyword evidence="6" id="KW-1185">Reference proteome</keyword>
<dbReference type="SUPFAM" id="SSF55729">
    <property type="entry name" value="Acyl-CoA N-acyltransferases (Nat)"/>
    <property type="match status" value="1"/>
</dbReference>
<dbReference type="Proteomes" id="UP001596303">
    <property type="component" value="Unassembled WGS sequence"/>
</dbReference>
<dbReference type="EC" id="2.3.-.-" evidence="5"/>